<feature type="compositionally biased region" description="Basic and acidic residues" evidence="5">
    <location>
        <begin position="1187"/>
        <end position="1200"/>
    </location>
</feature>
<feature type="region of interest" description="Disordered" evidence="5">
    <location>
        <begin position="547"/>
        <end position="626"/>
    </location>
</feature>
<gene>
    <name evidence="7" type="ORF">NXF25_017629</name>
</gene>
<feature type="compositionally biased region" description="Basic and acidic residues" evidence="5">
    <location>
        <begin position="571"/>
        <end position="600"/>
    </location>
</feature>
<dbReference type="Proteomes" id="UP001474421">
    <property type="component" value="Unassembled WGS sequence"/>
</dbReference>
<dbReference type="PROSITE" id="PS51221">
    <property type="entry name" value="TTL"/>
    <property type="match status" value="1"/>
</dbReference>
<keyword evidence="4" id="KW-0788">Thiol protease</keyword>
<keyword evidence="3" id="KW-0378">Hydrolase</keyword>
<dbReference type="EMBL" id="JAOTOJ010000017">
    <property type="protein sequence ID" value="KAK9392042.1"/>
    <property type="molecule type" value="Genomic_DNA"/>
</dbReference>
<evidence type="ECO:0000313" key="8">
    <source>
        <dbReference type="Proteomes" id="UP001474421"/>
    </source>
</evidence>
<proteinExistence type="inferred from homology"/>
<evidence type="ECO:0000256" key="5">
    <source>
        <dbReference type="SAM" id="MobiDB-lite"/>
    </source>
</evidence>
<comment type="caution">
    <text evidence="7">The sequence shown here is derived from an EMBL/GenBank/DDBJ whole genome shotgun (WGS) entry which is preliminary data.</text>
</comment>
<keyword evidence="8" id="KW-1185">Reference proteome</keyword>
<evidence type="ECO:0000256" key="2">
    <source>
        <dbReference type="ARBA" id="ARBA00022670"/>
    </source>
</evidence>
<protein>
    <submittedName>
        <fullName evidence="7">Inactive polyglycylase TTLL10</fullName>
    </submittedName>
</protein>
<sequence>MFKERAKLLRSPDVFKVHESESRLAKKNNNNRTLLLTVMDTFTQLALLFCLKGKGGFALPLFNFCGEGMNGRQCQIELSGPKSIQIGFTFRAMANSVPLGIPARDVPCVVSPRWEFGRSQAEAPVPILHRKNKAPYGSRRSVRLSSPEFEPRWCSDGDPTGPSARPPARPPACLPACRPIAVQSLLLSPWDRPYRAGINLDKLRGFTACPDGCCDHVALPGKAKFSWANGHAEDSTFHLLQAARLWAGTALLQASPCPLLGHFSGIWDEEEFRQQARRKEMLVRRLQQPQDRWQLRMKFLQQAQRYIGTPYAKKYHQPGSPEYESPLFLNCCGLIRRAVRDLADDFGFYLGSGNQAYQYDTLPMTLPSEDHLKPGDLIFISGVYFDPQRKRQPHDIVHVEIWLGEGERSLGARRKRGRAQIFDSYKFVSDSYGDMEYHFKSIETWLRGICVSHCPEHKWASARDVVEKKSIFYPLSEQDEPAEQDAGPSQSRPPSPLADEGTSVRTASIAASLSTCGLSSSEQVGALDLQVCSRLGWELPQITLGKTDEGVESSQGQDEAPSFGDTVAEGEQARREGGEADPVKTLPKDQGQDPPGRGEDSVGDLTQASPSSCKVKSMSGPVGKWDKNLMSRTRGVLCPDGPPPLAPGWMSERPLDGSERAAALRLGFRWFPYYNEADPKGIENRKPRYRALFPSQALKQWKTYKQRGLPKIAEGRFTYEFRSKKPRVILKAALRMSHLDERRNEEAPASGPFFYIGGANGVDTLSNYCKSKGWQRIYDNRREDYILKWCETKFRDTYCNFREGEQLLYQIPNNKILTTKIGLLMNLREYDRVMKKVGQAARLLKMEDFFPETFRLDTKDEREVFFEMYREPQIWICKPTSSNQGRGIFLLKSQAEVRSLQAKLQGMEDEPAYRKLPYKLPQARIVQRYIDRPLLLEGKKFDVRSYLLIACTVPYMVFFGHGYVRLTCLNYDPKSDDLTSHLTNQYVQKKSPIYTHVKEETVWLMDRFNNYVNEKFRQTKGLPRDWVLNSFTKRMKEIMLQCFLSVKSKLECKLGFFDLIGCDFLIDEDFKVWLLEMNANPALHTNCTALRNVIPTVVNETLNLTVEIFAKAQKTQSILPLESLCHFVLLYNGTASNNGLPLPAKSKTSLCSLKVPQPSLEKASGSNSSRSPGVPNPPPDKPPPPKAAEKVPKADSRGDSMGEPTGAPEGLAVPPSKGVRRDPLPMPQIQISIVPSLTCCPSVKAILRGHQVCTSGNQYIIKPVPAAPDKAEGAEHQAKALNLPRGNSKDKSYATWFQQTFGTKLPPASDDSNNGGENALTSSQMLSLHLQSSLPPNSLLLPEFPKSFSPLVMPAKRLPAAESKARAVAVSHSCRELLPEEKKISHRGS</sequence>
<dbReference type="GO" id="GO:0006508">
    <property type="term" value="P:proteolysis"/>
    <property type="evidence" value="ECO:0007669"/>
    <property type="project" value="UniProtKB-KW"/>
</dbReference>
<dbReference type="PANTHER" id="PTHR46810:SF1">
    <property type="entry name" value="INACTIVE POLYGLYCYLASE TTLL10"/>
    <property type="match status" value="1"/>
</dbReference>
<feature type="region of interest" description="Disordered" evidence="5">
    <location>
        <begin position="148"/>
        <end position="169"/>
    </location>
</feature>
<evidence type="ECO:0000256" key="4">
    <source>
        <dbReference type="ARBA" id="ARBA00022807"/>
    </source>
</evidence>
<dbReference type="SUPFAM" id="SSF56059">
    <property type="entry name" value="Glutathione synthetase ATP-binding domain-like"/>
    <property type="match status" value="1"/>
</dbReference>
<name>A0AAW1AQQ9_CROAD</name>
<evidence type="ECO:0000313" key="7">
    <source>
        <dbReference type="EMBL" id="KAK9392042.1"/>
    </source>
</evidence>
<feature type="compositionally biased region" description="Polar residues" evidence="5">
    <location>
        <begin position="604"/>
        <end position="614"/>
    </location>
</feature>
<organism evidence="7 8">
    <name type="scientific">Crotalus adamanteus</name>
    <name type="common">Eastern diamondback rattlesnake</name>
    <dbReference type="NCBI Taxonomy" id="8729"/>
    <lineage>
        <taxon>Eukaryota</taxon>
        <taxon>Metazoa</taxon>
        <taxon>Chordata</taxon>
        <taxon>Craniata</taxon>
        <taxon>Vertebrata</taxon>
        <taxon>Euteleostomi</taxon>
        <taxon>Lepidosauria</taxon>
        <taxon>Squamata</taxon>
        <taxon>Bifurcata</taxon>
        <taxon>Unidentata</taxon>
        <taxon>Episquamata</taxon>
        <taxon>Toxicofera</taxon>
        <taxon>Serpentes</taxon>
        <taxon>Colubroidea</taxon>
        <taxon>Viperidae</taxon>
        <taxon>Crotalinae</taxon>
        <taxon>Crotalus</taxon>
    </lineage>
</organism>
<evidence type="ECO:0000256" key="3">
    <source>
        <dbReference type="ARBA" id="ARBA00022801"/>
    </source>
</evidence>
<dbReference type="GO" id="GO:0008234">
    <property type="term" value="F:cysteine-type peptidase activity"/>
    <property type="evidence" value="ECO:0007669"/>
    <property type="project" value="UniProtKB-KW"/>
</dbReference>
<dbReference type="InterPro" id="IPR027752">
    <property type="entry name" value="TTLL10"/>
</dbReference>
<dbReference type="InterPro" id="IPR038765">
    <property type="entry name" value="Papain-like_cys_pep_sf"/>
</dbReference>
<dbReference type="Gene3D" id="3.90.1720.10">
    <property type="entry name" value="endopeptidase domain like (from Nostoc punctiforme)"/>
    <property type="match status" value="1"/>
</dbReference>
<dbReference type="Pfam" id="PF03133">
    <property type="entry name" value="TTL"/>
    <property type="match status" value="1"/>
</dbReference>
<dbReference type="Gene3D" id="3.30.470.20">
    <property type="entry name" value="ATP-grasp fold, B domain"/>
    <property type="match status" value="1"/>
</dbReference>
<feature type="region of interest" description="Disordered" evidence="5">
    <location>
        <begin position="478"/>
        <end position="503"/>
    </location>
</feature>
<accession>A0AAW1AQQ9</accession>
<feature type="domain" description="NlpC/P60" evidence="6">
    <location>
        <begin position="293"/>
        <end position="444"/>
    </location>
</feature>
<dbReference type="InterPro" id="IPR000064">
    <property type="entry name" value="NLP_P60_dom"/>
</dbReference>
<reference evidence="7 8" key="1">
    <citation type="journal article" date="2024" name="Proc. Natl. Acad. Sci. U.S.A.">
        <title>The genetic regulatory architecture and epigenomic basis for age-related changes in rattlesnake venom.</title>
        <authorList>
            <person name="Hogan M.P."/>
            <person name="Holding M.L."/>
            <person name="Nystrom G.S."/>
            <person name="Colston T.J."/>
            <person name="Bartlett D.A."/>
            <person name="Mason A.J."/>
            <person name="Ellsworth S.A."/>
            <person name="Rautsaw R.M."/>
            <person name="Lawrence K.C."/>
            <person name="Strickland J.L."/>
            <person name="He B."/>
            <person name="Fraser P."/>
            <person name="Margres M.J."/>
            <person name="Gilbert D.M."/>
            <person name="Gibbs H.L."/>
            <person name="Parkinson C.L."/>
            <person name="Rokyta D.R."/>
        </authorList>
    </citation>
    <scope>NUCLEOTIDE SEQUENCE [LARGE SCALE GENOMIC DNA]</scope>
    <source>
        <strain evidence="7">DRR0105</strain>
    </source>
</reference>
<dbReference type="PROSITE" id="PS51935">
    <property type="entry name" value="NLPC_P60"/>
    <property type="match status" value="1"/>
</dbReference>
<comment type="similarity">
    <text evidence="1">Belongs to the peptidase C40 family.</text>
</comment>
<keyword evidence="2" id="KW-0645">Protease</keyword>
<dbReference type="InterPro" id="IPR004344">
    <property type="entry name" value="TTL/TTLL_fam"/>
</dbReference>
<dbReference type="SUPFAM" id="SSF54001">
    <property type="entry name" value="Cysteine proteinases"/>
    <property type="match status" value="1"/>
</dbReference>
<feature type="compositionally biased region" description="Pro residues" evidence="5">
    <location>
        <begin position="1174"/>
        <end position="1186"/>
    </location>
</feature>
<evidence type="ECO:0000256" key="1">
    <source>
        <dbReference type="ARBA" id="ARBA00007074"/>
    </source>
</evidence>
<feature type="region of interest" description="Disordered" evidence="5">
    <location>
        <begin position="1158"/>
        <end position="1224"/>
    </location>
</feature>
<dbReference type="GO" id="GO:0070737">
    <property type="term" value="F:protein-glycine ligase activity, elongating"/>
    <property type="evidence" value="ECO:0007669"/>
    <property type="project" value="TreeGrafter"/>
</dbReference>
<evidence type="ECO:0000259" key="6">
    <source>
        <dbReference type="PROSITE" id="PS51935"/>
    </source>
</evidence>
<dbReference type="PANTHER" id="PTHR46810">
    <property type="entry name" value="INACTIVE POLYGLYCYLASE TTLL10"/>
    <property type="match status" value="1"/>
</dbReference>